<name>A0ABD6EAL1_9BILA</name>
<dbReference type="EMBL" id="JBGFUD010002058">
    <property type="protein sequence ID" value="MFH4977099.1"/>
    <property type="molecule type" value="Genomic_DNA"/>
</dbReference>
<feature type="region of interest" description="Disordered" evidence="1">
    <location>
        <begin position="106"/>
        <end position="167"/>
    </location>
</feature>
<evidence type="ECO:0000313" key="2">
    <source>
        <dbReference type="EMBL" id="MFH4977099.1"/>
    </source>
</evidence>
<organism evidence="2 3">
    <name type="scientific">Gnathostoma spinigerum</name>
    <dbReference type="NCBI Taxonomy" id="75299"/>
    <lineage>
        <taxon>Eukaryota</taxon>
        <taxon>Metazoa</taxon>
        <taxon>Ecdysozoa</taxon>
        <taxon>Nematoda</taxon>
        <taxon>Chromadorea</taxon>
        <taxon>Rhabditida</taxon>
        <taxon>Spirurina</taxon>
        <taxon>Gnathostomatomorpha</taxon>
        <taxon>Gnathostomatoidea</taxon>
        <taxon>Gnathostomatidae</taxon>
        <taxon>Gnathostoma</taxon>
    </lineage>
</organism>
<feature type="compositionally biased region" description="Basic and acidic residues" evidence="1">
    <location>
        <begin position="123"/>
        <end position="132"/>
    </location>
</feature>
<dbReference type="AlphaFoldDB" id="A0ABD6EAL1"/>
<comment type="caution">
    <text evidence="2">The sequence shown here is derived from an EMBL/GenBank/DDBJ whole genome shotgun (WGS) entry which is preliminary data.</text>
</comment>
<sequence length="167" mass="18899">MGCQRSKMWDASDISAMEAEVWSLKIRPQRDDVMLDLDTDNDRAGRIAVDHIFRRTRDVYGQRAEDLMYKPINWEDYGIVFTGRPNPRDFPAFAQDRVIAAEAEKVEEQEETQDKNPTVGGDNEVKIADDRTVGATSVTSNINRSTDVPDEEAELKSKIIADQTAHP</sequence>
<protein>
    <submittedName>
        <fullName evidence="2">Uncharacterized protein</fullName>
    </submittedName>
</protein>
<reference evidence="2 3" key="1">
    <citation type="submission" date="2024-08" db="EMBL/GenBank/DDBJ databases">
        <title>Gnathostoma spinigerum genome.</title>
        <authorList>
            <person name="Gonzalez-Bertolin B."/>
            <person name="Monzon S."/>
            <person name="Zaballos A."/>
            <person name="Jimenez P."/>
            <person name="Dekumyoy P."/>
            <person name="Varona S."/>
            <person name="Cuesta I."/>
            <person name="Sumanam S."/>
            <person name="Adisakwattana P."/>
            <person name="Gasser R.B."/>
            <person name="Hernandez-Gonzalez A."/>
            <person name="Young N.D."/>
            <person name="Perteguer M.J."/>
        </authorList>
    </citation>
    <scope>NUCLEOTIDE SEQUENCE [LARGE SCALE GENOMIC DNA]</scope>
    <source>
        <strain evidence="2">AL3</strain>
        <tissue evidence="2">Liver</tissue>
    </source>
</reference>
<proteinExistence type="predicted"/>
<gene>
    <name evidence="2" type="ORF">AB6A40_003808</name>
</gene>
<dbReference type="Proteomes" id="UP001608902">
    <property type="component" value="Unassembled WGS sequence"/>
</dbReference>
<keyword evidence="3" id="KW-1185">Reference proteome</keyword>
<evidence type="ECO:0000256" key="1">
    <source>
        <dbReference type="SAM" id="MobiDB-lite"/>
    </source>
</evidence>
<evidence type="ECO:0000313" key="3">
    <source>
        <dbReference type="Proteomes" id="UP001608902"/>
    </source>
</evidence>
<feature type="compositionally biased region" description="Polar residues" evidence="1">
    <location>
        <begin position="134"/>
        <end position="146"/>
    </location>
</feature>
<accession>A0ABD6EAL1</accession>